<feature type="signal peptide" evidence="1">
    <location>
        <begin position="1"/>
        <end position="23"/>
    </location>
</feature>
<protein>
    <submittedName>
        <fullName evidence="2">Putative lipoprotein</fullName>
    </submittedName>
</protein>
<evidence type="ECO:0000313" key="2">
    <source>
        <dbReference type="EMBL" id="ERK39305.1"/>
    </source>
</evidence>
<dbReference type="InterPro" id="IPR036116">
    <property type="entry name" value="FN3_sf"/>
</dbReference>
<dbReference type="InterPro" id="IPR013783">
    <property type="entry name" value="Ig-like_fold"/>
</dbReference>
<gene>
    <name evidence="2" type="ORF">HMPREF9135_1778</name>
</gene>
<accession>U2NMK2</accession>
<dbReference type="AlphaFoldDB" id="U2NMK2"/>
<dbReference type="PATRIC" id="fig|1115809.3.peg.1337"/>
<dbReference type="PROSITE" id="PS51257">
    <property type="entry name" value="PROKAR_LIPOPROTEIN"/>
    <property type="match status" value="1"/>
</dbReference>
<comment type="caution">
    <text evidence="2">The sequence shown here is derived from an EMBL/GenBank/DDBJ whole genome shotgun (WGS) entry which is preliminary data.</text>
</comment>
<evidence type="ECO:0000313" key="3">
    <source>
        <dbReference type="Proteomes" id="UP000016648"/>
    </source>
</evidence>
<sequence>MIMKTKRHITALLFGLAACSAVAQTTGADSSQTQAAANPVVHELRALARTTSNSVTLRWAPDDYVAWKLTQPYGYSILRVSFDKREGATVDTLAECRPISLDEFKTRFPATDSLAAAAAQVVWGASDLTLDRTKSRPQNMGSVFEVADQQQNIYSYAMVVAEQRLDLAEAMGLAYTDRKVEPGRQYDYVIVPLVPDSIIHHRREAIHDVVVQAAPRPAFGAQLTDSILGPHDIMLAWPDLRWSFYDIEWRAADSQEWHKANQRPYMSMERGDEALPDTGSVYVHRGMQPGSYVYRVYGYDAFGERTLPSEEHSVTLPDLVPPEAAHLWQIEILREQKTNLPTQAVLRWKKETQEPDLAGFLPCYFNQELLGDQWRPLTDSLLSPRDSVATVDIQGLKTGLVTIACYDTNGNMNHSLPMQMIIADLVPPLPPTRLRSVIDVDGNMTMAWHPSRSIDADHYEIYMANDSTHEFALVNDRVGNDTIYTEQIQLDLAQRHRYYKIKTVDKEGNSSEFSEMHVRYLPNFIPPTACVLDTIWVEEPGRVHAAWLPSPQNDIDYYNIYRRLESDMQWTLLRSVSADSLDGNHRVALVDEPAYSRNDYYQYAVESVNETGVSSGMSLYAQVQVKGPQTFPVHIKLDGVWHEQDGKVMLGWGFKTEEVEAISPDYYTVVLRKGTDDDEFKFMRTIRKGEEPVYTDNLLTPGDKAQYLVRIRFKDGRTTDFSNMVEVERPDK</sequence>
<feature type="chain" id="PRO_5004633154" evidence="1">
    <location>
        <begin position="24"/>
        <end position="732"/>
    </location>
</feature>
<dbReference type="Proteomes" id="UP000016648">
    <property type="component" value="Unassembled WGS sequence"/>
</dbReference>
<dbReference type="EMBL" id="AWEY01000023">
    <property type="protein sequence ID" value="ERK39305.1"/>
    <property type="molecule type" value="Genomic_DNA"/>
</dbReference>
<evidence type="ECO:0000256" key="1">
    <source>
        <dbReference type="SAM" id="SignalP"/>
    </source>
</evidence>
<dbReference type="SUPFAM" id="SSF49265">
    <property type="entry name" value="Fibronectin type III"/>
    <property type="match status" value="2"/>
</dbReference>
<keyword evidence="1" id="KW-0732">Signal</keyword>
<name>U2NMK2_9BACT</name>
<dbReference type="Gene3D" id="2.60.40.10">
    <property type="entry name" value="Immunoglobulins"/>
    <property type="match status" value="2"/>
</dbReference>
<keyword evidence="3" id="KW-1185">Reference proteome</keyword>
<proteinExistence type="predicted"/>
<reference evidence="2 3" key="1">
    <citation type="submission" date="2013-08" db="EMBL/GenBank/DDBJ databases">
        <authorList>
            <person name="Durkin A.S."/>
            <person name="Haft D.R."/>
            <person name="McCorrison J."/>
            <person name="Torralba M."/>
            <person name="Gillis M."/>
            <person name="Haft D.H."/>
            <person name="Methe B."/>
            <person name="Sutton G."/>
            <person name="Nelson K.E."/>
        </authorList>
    </citation>
    <scope>NUCLEOTIDE SEQUENCE [LARGE SCALE GENOMIC DNA]</scope>
    <source>
        <strain evidence="2 3">F0067</strain>
    </source>
</reference>
<organism evidence="2 3">
    <name type="scientific">Segatella baroniae F0067</name>
    <dbReference type="NCBI Taxonomy" id="1115809"/>
    <lineage>
        <taxon>Bacteria</taxon>
        <taxon>Pseudomonadati</taxon>
        <taxon>Bacteroidota</taxon>
        <taxon>Bacteroidia</taxon>
        <taxon>Bacteroidales</taxon>
        <taxon>Prevotellaceae</taxon>
        <taxon>Segatella</taxon>
    </lineage>
</organism>
<keyword evidence="2" id="KW-0449">Lipoprotein</keyword>